<evidence type="ECO:0000259" key="1">
    <source>
        <dbReference type="PROSITE" id="PS50921"/>
    </source>
</evidence>
<protein>
    <submittedName>
        <fullName evidence="2">ANTAR domain-containing protein</fullName>
    </submittedName>
</protein>
<dbReference type="InterPro" id="IPR005561">
    <property type="entry name" value="ANTAR"/>
</dbReference>
<comment type="caution">
    <text evidence="2">The sequence shown here is derived from an EMBL/GenBank/DDBJ whole genome shotgun (WGS) entry which is preliminary data.</text>
</comment>
<evidence type="ECO:0000313" key="2">
    <source>
        <dbReference type="EMBL" id="RCV86276.1"/>
    </source>
</evidence>
<dbReference type="Pfam" id="PF03861">
    <property type="entry name" value="ANTAR"/>
    <property type="match status" value="1"/>
</dbReference>
<dbReference type="AlphaFoldDB" id="A0A368TPM6"/>
<dbReference type="SUPFAM" id="SSF52172">
    <property type="entry name" value="CheY-like"/>
    <property type="match status" value="1"/>
</dbReference>
<name>A0A368TPM6_9GAMM</name>
<dbReference type="EMBL" id="QPII01000027">
    <property type="protein sequence ID" value="RCV86276.1"/>
    <property type="molecule type" value="Genomic_DNA"/>
</dbReference>
<feature type="domain" description="ANTAR" evidence="1">
    <location>
        <begin position="354"/>
        <end position="415"/>
    </location>
</feature>
<keyword evidence="3" id="KW-1185">Reference proteome</keyword>
<sequence>MTPAEELLLAAKRCEIDDLLHLATICELVGDTSHFIHGLQKERGASNVYLASRGERFADRRREQIQDCLCMEQAMRQRLDILGKSGGRLATSARLLSRIAHVWHGLDRLNELRREIEALRILPDEATVLFNRLISGLLSVVFDAADTARDPDITLALVGIFHLMQGKELAGQERACGAVGFTATGFDEPHRQLLQQLIEAQQRCFDTFLEFATPKARQYWEQQMPGRTLAGIHQLREMAGRSDPLTEPASSLGETWYELTTRRIDAIKEVEDYLNRELATLCQKKVVATRETIAKPENLHAELATGSPSPACQQLVELFDGNATQELGELTVHLMDSPLNRSLIDLMRAQASRLQGISDDLETTRKTLRERKLVDRAKGLIMASQQMTEEEAYRFLRKSSMDQGKSMSELATTILGLSDILLKQP</sequence>
<organism evidence="2 3">
    <name type="scientific">Billgrantia montanilacus</name>
    <dbReference type="NCBI Taxonomy" id="2282305"/>
    <lineage>
        <taxon>Bacteria</taxon>
        <taxon>Pseudomonadati</taxon>
        <taxon>Pseudomonadota</taxon>
        <taxon>Gammaproteobacteria</taxon>
        <taxon>Oceanospirillales</taxon>
        <taxon>Halomonadaceae</taxon>
        <taxon>Billgrantia</taxon>
    </lineage>
</organism>
<dbReference type="Gene3D" id="1.10.10.10">
    <property type="entry name" value="Winged helix-like DNA-binding domain superfamily/Winged helix DNA-binding domain"/>
    <property type="match status" value="1"/>
</dbReference>
<accession>A0A368TPM6</accession>
<dbReference type="SMART" id="SM01012">
    <property type="entry name" value="ANTAR"/>
    <property type="match status" value="1"/>
</dbReference>
<dbReference type="InterPro" id="IPR036388">
    <property type="entry name" value="WH-like_DNA-bd_sf"/>
</dbReference>
<dbReference type="OrthoDB" id="9782798at2"/>
<proteinExistence type="predicted"/>
<dbReference type="InterPro" id="IPR011006">
    <property type="entry name" value="CheY-like_superfamily"/>
</dbReference>
<dbReference type="PROSITE" id="PS50921">
    <property type="entry name" value="ANTAR"/>
    <property type="match status" value="1"/>
</dbReference>
<dbReference type="Proteomes" id="UP000252405">
    <property type="component" value="Unassembled WGS sequence"/>
</dbReference>
<dbReference type="RefSeq" id="WP_114480979.1">
    <property type="nucleotide sequence ID" value="NZ_QPII01000027.1"/>
</dbReference>
<reference evidence="2 3" key="1">
    <citation type="submission" date="2018-07" db="EMBL/GenBank/DDBJ databases">
        <title>Halomonas montanilacus sp. nov., isolated from Lake Pengyan on Tibetan Plateau.</title>
        <authorList>
            <person name="Lu H."/>
            <person name="Xing P."/>
            <person name="Wu Q."/>
        </authorList>
    </citation>
    <scope>NUCLEOTIDE SEQUENCE [LARGE SCALE GENOMIC DNA]</scope>
    <source>
        <strain evidence="2 3">PYC7W</strain>
    </source>
</reference>
<gene>
    <name evidence="2" type="ORF">DU505_21270</name>
</gene>
<evidence type="ECO:0000313" key="3">
    <source>
        <dbReference type="Proteomes" id="UP000252405"/>
    </source>
</evidence>
<dbReference type="GO" id="GO:0003723">
    <property type="term" value="F:RNA binding"/>
    <property type="evidence" value="ECO:0007669"/>
    <property type="project" value="InterPro"/>
</dbReference>
<dbReference type="Pfam" id="PF08376">
    <property type="entry name" value="NIT"/>
    <property type="match status" value="1"/>
</dbReference>
<dbReference type="InterPro" id="IPR013587">
    <property type="entry name" value="Nitrate/nitrite_sensing"/>
</dbReference>